<reference evidence="5" key="2">
    <citation type="journal article" date="2013" name="PLoS ONE">
        <title>Genome implosion elicits host-confinement in Alcaligenaceae: evidence from the comparative genomics of Tetrathiobacter kashmirensis, a pathogen in the making.</title>
        <authorList>
            <person name="Ghosh W."/>
            <person name="Alam M."/>
            <person name="Roy C."/>
            <person name="Pyne P."/>
            <person name="George A."/>
            <person name="Chakraborty R."/>
            <person name="Majumder S."/>
            <person name="Agarwal A."/>
            <person name="Chakraborty S."/>
            <person name="Majumdar S."/>
            <person name="Gupta S.K."/>
        </authorList>
    </citation>
    <scope>NUCLEOTIDE SEQUENCE [LARGE SCALE GENOMIC DNA]</scope>
    <source>
        <strain evidence="5">WT001</strain>
    </source>
</reference>
<dbReference type="AlphaFoldDB" id="I3UAB8"/>
<dbReference type="InterPro" id="IPR025419">
    <property type="entry name" value="DUF4142"/>
</dbReference>
<proteinExistence type="predicted"/>
<name>I3UAB8_ADVKW</name>
<keyword evidence="5" id="KW-1185">Reference proteome</keyword>
<dbReference type="Pfam" id="PF13628">
    <property type="entry name" value="DUF4142"/>
    <property type="match status" value="1"/>
</dbReference>
<feature type="region of interest" description="Disordered" evidence="1">
    <location>
        <begin position="23"/>
        <end position="50"/>
    </location>
</feature>
<keyword evidence="2" id="KW-0732">Signal</keyword>
<evidence type="ECO:0000313" key="5">
    <source>
        <dbReference type="Proteomes" id="UP000005267"/>
    </source>
</evidence>
<dbReference type="STRING" id="1036672.TKWG_07695"/>
<dbReference type="RefSeq" id="WP_014750047.1">
    <property type="nucleotide sequence ID" value="NC_017964.1"/>
</dbReference>
<dbReference type="HOGENOM" id="CLU_079636_1_0_4"/>
<evidence type="ECO:0000256" key="1">
    <source>
        <dbReference type="SAM" id="MobiDB-lite"/>
    </source>
</evidence>
<reference evidence="4 5" key="1">
    <citation type="journal article" date="2011" name="J. Bacteriol.">
        <title>Whole-genome shotgun sequencing of the sulfur-oxidizing chemoautotroph Tetrathiobacter kashmirensis.</title>
        <authorList>
            <person name="Ghosh W."/>
            <person name="George A."/>
            <person name="Agarwal A."/>
            <person name="Raj P."/>
            <person name="Alam M."/>
            <person name="Pyne P."/>
            <person name="Das Gupta S.K."/>
        </authorList>
    </citation>
    <scope>NUCLEOTIDE SEQUENCE [LARGE SCALE GENOMIC DNA]</scope>
    <source>
        <strain evidence="4 5">WT001</strain>
    </source>
</reference>
<dbReference type="InterPro" id="IPR012347">
    <property type="entry name" value="Ferritin-like"/>
</dbReference>
<evidence type="ECO:0000313" key="4">
    <source>
        <dbReference type="EMBL" id="AFK61956.1"/>
    </source>
</evidence>
<organism evidence="4 5">
    <name type="scientific">Advenella kashmirensis (strain DSM 17095 / LMG 22695 / WT001)</name>
    <name type="common">Tetrathiobacter kashmirensis</name>
    <dbReference type="NCBI Taxonomy" id="1036672"/>
    <lineage>
        <taxon>Bacteria</taxon>
        <taxon>Pseudomonadati</taxon>
        <taxon>Pseudomonadota</taxon>
        <taxon>Betaproteobacteria</taxon>
        <taxon>Burkholderiales</taxon>
        <taxon>Alcaligenaceae</taxon>
    </lineage>
</organism>
<dbReference type="EMBL" id="CP003555">
    <property type="protein sequence ID" value="AFK61956.1"/>
    <property type="molecule type" value="Genomic_DNA"/>
</dbReference>
<dbReference type="OrthoDB" id="118677at2"/>
<feature type="compositionally biased region" description="Basic and acidic residues" evidence="1">
    <location>
        <begin position="33"/>
        <end position="45"/>
    </location>
</feature>
<dbReference type="KEGG" id="aka:TKWG_07695"/>
<feature type="domain" description="DUF4142" evidence="3">
    <location>
        <begin position="49"/>
        <end position="184"/>
    </location>
</feature>
<dbReference type="PANTHER" id="PTHR38593:SF1">
    <property type="entry name" value="BLR2558 PROTEIN"/>
    <property type="match status" value="1"/>
</dbReference>
<dbReference type="Proteomes" id="UP000005267">
    <property type="component" value="Chromosome"/>
</dbReference>
<feature type="chain" id="PRO_5003680545" description="DUF4142 domain-containing protein" evidence="2">
    <location>
        <begin position="25"/>
        <end position="192"/>
    </location>
</feature>
<sequence length="192" mass="20706">MLSVQLKKILFISALCVVPVTGSAQSTNPATDMKPETATRPHENELPGSDESFLNNAAEAGLAEIAGAKLAQKKARSSQVKDFAEKMIADHTKVNDELKALATNKGVTVSTEPSIAQKAELQALEILDDTFDKNYVDRLAVAAHESTIELFREAAEKGEDVDVKSFAKAKLPSLESHLQMARALQTATNTEK</sequence>
<evidence type="ECO:0000256" key="2">
    <source>
        <dbReference type="SAM" id="SignalP"/>
    </source>
</evidence>
<accession>I3UAB8</accession>
<feature type="signal peptide" evidence="2">
    <location>
        <begin position="1"/>
        <end position="24"/>
    </location>
</feature>
<dbReference type="PANTHER" id="PTHR38593">
    <property type="entry name" value="BLR2558 PROTEIN"/>
    <property type="match status" value="1"/>
</dbReference>
<protein>
    <recommendedName>
        <fullName evidence="3">DUF4142 domain-containing protein</fullName>
    </recommendedName>
</protein>
<gene>
    <name evidence="4" type="ordered locus">TKWG_07695</name>
</gene>
<dbReference type="Gene3D" id="1.20.1260.10">
    <property type="match status" value="1"/>
</dbReference>
<evidence type="ECO:0000259" key="3">
    <source>
        <dbReference type="Pfam" id="PF13628"/>
    </source>
</evidence>